<feature type="binding site" evidence="8">
    <location>
        <position position="244"/>
    </location>
    <ligand>
        <name>NADP(+)</name>
        <dbReference type="ChEBI" id="CHEBI:58349"/>
    </ligand>
</feature>
<dbReference type="Proteomes" id="UP000184932">
    <property type="component" value="Unassembled WGS sequence"/>
</dbReference>
<dbReference type="InterPro" id="IPR046346">
    <property type="entry name" value="Aminoacid_DH-like_N_sf"/>
</dbReference>
<feature type="binding site" evidence="8">
    <location>
        <position position="81"/>
    </location>
    <ligand>
        <name>NADP(+)</name>
        <dbReference type="ChEBI" id="CHEBI:58349"/>
    </ligand>
</feature>
<dbReference type="EC" id="1.1.1.25" evidence="2 8"/>
<dbReference type="STRING" id="1217970.SAMN05444002_3441"/>
<dbReference type="GO" id="GO:0009423">
    <property type="term" value="P:chorismate biosynthetic process"/>
    <property type="evidence" value="ECO:0007669"/>
    <property type="project" value="UniProtKB-UniRule"/>
</dbReference>
<dbReference type="InterPro" id="IPR036291">
    <property type="entry name" value="NAD(P)-bd_dom_sf"/>
</dbReference>
<comment type="caution">
    <text evidence="8">Lacks conserved residue(s) required for the propagation of feature annotation.</text>
</comment>
<dbReference type="SUPFAM" id="SSF53223">
    <property type="entry name" value="Aminoacid dehydrogenase-like, N-terminal domain"/>
    <property type="match status" value="1"/>
</dbReference>
<dbReference type="InterPro" id="IPR013708">
    <property type="entry name" value="Shikimate_DH-bd_N"/>
</dbReference>
<feature type="domain" description="SDH C-terminal" evidence="11">
    <location>
        <begin position="244"/>
        <end position="275"/>
    </location>
</feature>
<dbReference type="Pfam" id="PF08501">
    <property type="entry name" value="Shikimate_dh_N"/>
    <property type="match status" value="1"/>
</dbReference>
<dbReference type="GO" id="GO:0008652">
    <property type="term" value="P:amino acid biosynthetic process"/>
    <property type="evidence" value="ECO:0007669"/>
    <property type="project" value="UniProtKB-KW"/>
</dbReference>
<evidence type="ECO:0000259" key="10">
    <source>
        <dbReference type="Pfam" id="PF08501"/>
    </source>
</evidence>
<evidence type="ECO:0000256" key="4">
    <source>
        <dbReference type="ARBA" id="ARBA00022857"/>
    </source>
</evidence>
<keyword evidence="3 8" id="KW-0028">Amino-acid biosynthesis</keyword>
<feature type="binding site" evidence="8">
    <location>
        <position position="251"/>
    </location>
    <ligand>
        <name>shikimate</name>
        <dbReference type="ChEBI" id="CHEBI:36208"/>
    </ligand>
</feature>
<organism evidence="12 13">
    <name type="scientific">Vannielia litorea</name>
    <dbReference type="NCBI Taxonomy" id="1217970"/>
    <lineage>
        <taxon>Bacteria</taxon>
        <taxon>Pseudomonadati</taxon>
        <taxon>Pseudomonadota</taxon>
        <taxon>Alphaproteobacteria</taxon>
        <taxon>Rhodobacterales</taxon>
        <taxon>Paracoccaceae</taxon>
        <taxon>Vannielia</taxon>
    </lineage>
</organism>
<proteinExistence type="inferred from homology"/>
<evidence type="ECO:0000256" key="7">
    <source>
        <dbReference type="ARBA" id="ARBA00049442"/>
    </source>
</evidence>
<keyword evidence="4 8" id="KW-0521">NADP</keyword>
<dbReference type="AlphaFoldDB" id="A0A1N6HK42"/>
<dbReference type="InterPro" id="IPR041121">
    <property type="entry name" value="SDH_C"/>
</dbReference>
<evidence type="ECO:0000256" key="3">
    <source>
        <dbReference type="ARBA" id="ARBA00022605"/>
    </source>
</evidence>
<comment type="subunit">
    <text evidence="8">Homodimer.</text>
</comment>
<evidence type="ECO:0000256" key="1">
    <source>
        <dbReference type="ARBA" id="ARBA00004871"/>
    </source>
</evidence>
<feature type="binding site" evidence="8">
    <location>
        <begin position="18"/>
        <end position="20"/>
    </location>
    <ligand>
        <name>shikimate</name>
        <dbReference type="ChEBI" id="CHEBI:36208"/>
    </ligand>
</feature>
<dbReference type="GO" id="GO:0005829">
    <property type="term" value="C:cytosol"/>
    <property type="evidence" value="ECO:0007669"/>
    <property type="project" value="TreeGrafter"/>
</dbReference>
<evidence type="ECO:0000256" key="5">
    <source>
        <dbReference type="ARBA" id="ARBA00023002"/>
    </source>
</evidence>
<evidence type="ECO:0000259" key="9">
    <source>
        <dbReference type="Pfam" id="PF01488"/>
    </source>
</evidence>
<dbReference type="InterPro" id="IPR011342">
    <property type="entry name" value="Shikimate_DH"/>
</dbReference>
<feature type="binding site" evidence="8">
    <location>
        <position position="90"/>
    </location>
    <ligand>
        <name>shikimate</name>
        <dbReference type="ChEBI" id="CHEBI:36208"/>
    </ligand>
</feature>
<comment type="catalytic activity">
    <reaction evidence="7 8">
        <text>shikimate + NADP(+) = 3-dehydroshikimate + NADPH + H(+)</text>
        <dbReference type="Rhea" id="RHEA:17737"/>
        <dbReference type="ChEBI" id="CHEBI:15378"/>
        <dbReference type="ChEBI" id="CHEBI:16630"/>
        <dbReference type="ChEBI" id="CHEBI:36208"/>
        <dbReference type="ChEBI" id="CHEBI:57783"/>
        <dbReference type="ChEBI" id="CHEBI:58349"/>
        <dbReference type="EC" id="1.1.1.25"/>
    </reaction>
</comment>
<dbReference type="InterPro" id="IPR022893">
    <property type="entry name" value="Shikimate_DH_fam"/>
</dbReference>
<feature type="binding site" evidence="8">
    <location>
        <begin position="132"/>
        <end position="136"/>
    </location>
    <ligand>
        <name>NADP(+)</name>
        <dbReference type="ChEBI" id="CHEBI:58349"/>
    </ligand>
</feature>
<dbReference type="CDD" id="cd01065">
    <property type="entry name" value="NAD_bind_Shikimate_DH"/>
    <property type="match status" value="1"/>
</dbReference>
<comment type="pathway">
    <text evidence="1 8">Metabolic intermediate biosynthesis; chorismate biosynthesis; chorismate from D-erythrose 4-phosphate and phosphoenolpyruvate: step 4/7.</text>
</comment>
<comment type="similarity">
    <text evidence="8">Belongs to the shikimate dehydrogenase family.</text>
</comment>
<dbReference type="NCBIfam" id="TIGR00507">
    <property type="entry name" value="aroE"/>
    <property type="match status" value="1"/>
</dbReference>
<feature type="binding site" evidence="8">
    <location>
        <position position="65"/>
    </location>
    <ligand>
        <name>shikimate</name>
        <dbReference type="ChEBI" id="CHEBI:36208"/>
    </ligand>
</feature>
<keyword evidence="5 8" id="KW-0560">Oxidoreductase</keyword>
<dbReference type="UniPathway" id="UPA00053">
    <property type="reaction ID" value="UER00087"/>
</dbReference>
<dbReference type="RefSeq" id="WP_074257343.1">
    <property type="nucleotide sequence ID" value="NZ_FSRL01000001.1"/>
</dbReference>
<accession>A0A1N6HK42</accession>
<evidence type="ECO:0000256" key="6">
    <source>
        <dbReference type="ARBA" id="ARBA00023141"/>
    </source>
</evidence>
<dbReference type="PANTHER" id="PTHR21089:SF1">
    <property type="entry name" value="BIFUNCTIONAL 3-DEHYDROQUINATE DEHYDRATASE_SHIKIMATE DEHYDROGENASE, CHLOROPLASTIC"/>
    <property type="match status" value="1"/>
</dbReference>
<dbReference type="OrthoDB" id="9792692at2"/>
<dbReference type="EMBL" id="FSRL01000001">
    <property type="protein sequence ID" value="SIO20015.1"/>
    <property type="molecule type" value="Genomic_DNA"/>
</dbReference>
<dbReference type="PANTHER" id="PTHR21089">
    <property type="entry name" value="SHIKIMATE DEHYDROGENASE"/>
    <property type="match status" value="1"/>
</dbReference>
<evidence type="ECO:0000313" key="12">
    <source>
        <dbReference type="EMBL" id="SIO20015.1"/>
    </source>
</evidence>
<evidence type="ECO:0000313" key="13">
    <source>
        <dbReference type="Proteomes" id="UP000184932"/>
    </source>
</evidence>
<feature type="domain" description="Quinate/shikimate 5-dehydrogenase/glutamyl-tRNA reductase" evidence="9">
    <location>
        <begin position="127"/>
        <end position="195"/>
    </location>
</feature>
<dbReference type="SUPFAM" id="SSF51735">
    <property type="entry name" value="NAD(P)-binding Rossmann-fold domains"/>
    <property type="match status" value="1"/>
</dbReference>
<dbReference type="GO" id="GO:0004764">
    <property type="term" value="F:shikimate 3-dehydrogenase (NADP+) activity"/>
    <property type="evidence" value="ECO:0007669"/>
    <property type="project" value="UniProtKB-UniRule"/>
</dbReference>
<dbReference type="NCBIfam" id="NF001312">
    <property type="entry name" value="PRK00258.1-4"/>
    <property type="match status" value="1"/>
</dbReference>
<keyword evidence="13" id="KW-1185">Reference proteome</keyword>
<dbReference type="Gene3D" id="3.40.50.10860">
    <property type="entry name" value="Leucine Dehydrogenase, chain A, domain 1"/>
    <property type="match status" value="1"/>
</dbReference>
<feature type="binding site" evidence="8">
    <location>
        <position position="106"/>
    </location>
    <ligand>
        <name>shikimate</name>
        <dbReference type="ChEBI" id="CHEBI:36208"/>
    </ligand>
</feature>
<evidence type="ECO:0000259" key="11">
    <source>
        <dbReference type="Pfam" id="PF18317"/>
    </source>
</evidence>
<dbReference type="Gene3D" id="3.40.50.720">
    <property type="entry name" value="NAD(P)-binding Rossmann-like Domain"/>
    <property type="match status" value="1"/>
</dbReference>
<evidence type="ECO:0000256" key="8">
    <source>
        <dbReference type="HAMAP-Rule" id="MF_00222"/>
    </source>
</evidence>
<feature type="binding site" evidence="8">
    <location>
        <position position="221"/>
    </location>
    <ligand>
        <name>NADP(+)</name>
        <dbReference type="ChEBI" id="CHEBI:58349"/>
    </ligand>
</feature>
<protein>
    <recommendedName>
        <fullName evidence="2 8">Shikimate dehydrogenase (NADP(+))</fullName>
        <shortName evidence="8">SDH</shortName>
        <ecNumber evidence="2 8">1.1.1.25</ecNumber>
    </recommendedName>
</protein>
<comment type="function">
    <text evidence="8">Involved in the biosynthesis of the chorismate, which leads to the biosynthesis of aromatic amino acids. Catalyzes the reversible NADPH linked reduction of 3-dehydroshikimate (DHSA) to yield shikimate (SA).</text>
</comment>
<keyword evidence="6 8" id="KW-0057">Aromatic amino acid biosynthesis</keyword>
<evidence type="ECO:0000256" key="2">
    <source>
        <dbReference type="ARBA" id="ARBA00012962"/>
    </source>
</evidence>
<feature type="domain" description="Shikimate dehydrogenase substrate binding N-terminal" evidence="10">
    <location>
        <begin position="10"/>
        <end position="92"/>
    </location>
</feature>
<dbReference type="HAMAP" id="MF_00222">
    <property type="entry name" value="Shikimate_DH_AroE"/>
    <property type="match status" value="1"/>
</dbReference>
<sequence length="277" mass="29424">MTEKIPLAGVIGSPIAHSRSPALHRHWLESLGLQGHYIPMDVSHENLAEVLRVLPKMGFVGCNITIPHKVAALNLADAVSDRAALIGSANTLIFRDDGSIYADNTDGYGFIANLRAGAPDWSPQDGPVVIFGAGGACRAVLASLIEAGCTDIRLANRSRPRAEALRTEFGPKITVYDWVLAGSMIEGAALIVNTTSLGMVGKAEFKVPLDALAPDMVVTDIVYTPLDTELLKTAAAKGCTTVDGLGMLIHQGAPGFERWFGQRPPVTDQTRAAVMGW</sequence>
<feature type="binding site" evidence="8">
    <location>
        <position position="223"/>
    </location>
    <ligand>
        <name>shikimate</name>
        <dbReference type="ChEBI" id="CHEBI:36208"/>
    </ligand>
</feature>
<dbReference type="Pfam" id="PF18317">
    <property type="entry name" value="SDH_C"/>
    <property type="match status" value="1"/>
</dbReference>
<reference evidence="13" key="1">
    <citation type="submission" date="2016-11" db="EMBL/GenBank/DDBJ databases">
        <authorList>
            <person name="Varghese N."/>
            <person name="Submissions S."/>
        </authorList>
    </citation>
    <scope>NUCLEOTIDE SEQUENCE [LARGE SCALE GENOMIC DNA]</scope>
    <source>
        <strain evidence="13">DSM 29440</strain>
    </source>
</reference>
<dbReference type="Pfam" id="PF01488">
    <property type="entry name" value="Shikimate_DH"/>
    <property type="match status" value="1"/>
</dbReference>
<gene>
    <name evidence="8" type="primary">aroE</name>
    <name evidence="12" type="ORF">SAMN05444002_3441</name>
</gene>
<name>A0A1N6HK42_9RHOB</name>
<dbReference type="GO" id="GO:0019632">
    <property type="term" value="P:shikimate metabolic process"/>
    <property type="evidence" value="ECO:0007669"/>
    <property type="project" value="InterPro"/>
</dbReference>
<feature type="active site" description="Proton acceptor" evidence="8">
    <location>
        <position position="69"/>
    </location>
</feature>
<dbReference type="GO" id="GO:0050661">
    <property type="term" value="F:NADP binding"/>
    <property type="evidence" value="ECO:0007669"/>
    <property type="project" value="InterPro"/>
</dbReference>
<dbReference type="InterPro" id="IPR006151">
    <property type="entry name" value="Shikm_DH/Glu-tRNA_Rdtase"/>
</dbReference>
<dbReference type="GO" id="GO:0009073">
    <property type="term" value="P:aromatic amino acid family biosynthetic process"/>
    <property type="evidence" value="ECO:0007669"/>
    <property type="project" value="UniProtKB-KW"/>
</dbReference>